<comment type="caution">
    <text evidence="5">The sequence shown here is derived from an EMBL/GenBank/DDBJ whole genome shotgun (WGS) entry which is preliminary data.</text>
</comment>
<keyword evidence="2" id="KW-0328">Glycosyltransferase</keyword>
<dbReference type="Pfam" id="PF13692">
    <property type="entry name" value="Glyco_trans_1_4"/>
    <property type="match status" value="1"/>
</dbReference>
<gene>
    <name evidence="5" type="ORF">FYC51_08330</name>
</gene>
<keyword evidence="3 5" id="KW-0808">Transferase</keyword>
<evidence type="ECO:0000259" key="4">
    <source>
        <dbReference type="Pfam" id="PF13439"/>
    </source>
</evidence>
<dbReference type="InterPro" id="IPR028098">
    <property type="entry name" value="Glyco_trans_4-like_N"/>
</dbReference>
<dbReference type="Proteomes" id="UP000325243">
    <property type="component" value="Unassembled WGS sequence"/>
</dbReference>
<protein>
    <recommendedName>
        <fullName evidence="1">D-inositol 3-phosphate glycosyltransferase</fullName>
    </recommendedName>
</protein>
<dbReference type="PANTHER" id="PTHR45947:SF3">
    <property type="entry name" value="SULFOQUINOVOSYL TRANSFERASE SQD2"/>
    <property type="match status" value="1"/>
</dbReference>
<evidence type="ECO:0000256" key="1">
    <source>
        <dbReference type="ARBA" id="ARBA00021292"/>
    </source>
</evidence>
<dbReference type="SUPFAM" id="SSF53756">
    <property type="entry name" value="UDP-Glycosyltransferase/glycogen phosphorylase"/>
    <property type="match status" value="1"/>
</dbReference>
<name>A0A5S4V681_9MICO</name>
<evidence type="ECO:0000313" key="6">
    <source>
        <dbReference type="Proteomes" id="UP000325243"/>
    </source>
</evidence>
<dbReference type="Gene3D" id="3.40.50.2000">
    <property type="entry name" value="Glycogen Phosphorylase B"/>
    <property type="match status" value="2"/>
</dbReference>
<dbReference type="InterPro" id="IPR050194">
    <property type="entry name" value="Glycosyltransferase_grp1"/>
</dbReference>
<evidence type="ECO:0000256" key="3">
    <source>
        <dbReference type="ARBA" id="ARBA00022679"/>
    </source>
</evidence>
<evidence type="ECO:0000313" key="5">
    <source>
        <dbReference type="EMBL" id="TYL53648.1"/>
    </source>
</evidence>
<keyword evidence="6" id="KW-1185">Reference proteome</keyword>
<dbReference type="GO" id="GO:1901137">
    <property type="term" value="P:carbohydrate derivative biosynthetic process"/>
    <property type="evidence" value="ECO:0007669"/>
    <property type="project" value="UniProtKB-ARBA"/>
</dbReference>
<reference evidence="5 6" key="1">
    <citation type="submission" date="2019-08" db="EMBL/GenBank/DDBJ databases">
        <authorList>
            <person name="Hu J."/>
        </authorList>
    </citation>
    <scope>NUCLEOTIDE SEQUENCE [LARGE SCALE GENOMIC DNA]</scope>
    <source>
        <strain evidence="5 6">NEAU-184</strain>
    </source>
</reference>
<dbReference type="Pfam" id="PF13439">
    <property type="entry name" value="Glyco_transf_4"/>
    <property type="match status" value="1"/>
</dbReference>
<dbReference type="GO" id="GO:0016758">
    <property type="term" value="F:hexosyltransferase activity"/>
    <property type="evidence" value="ECO:0007669"/>
    <property type="project" value="TreeGrafter"/>
</dbReference>
<organism evidence="5 6">
    <name type="scientific">Agromyces mariniharenae</name>
    <dbReference type="NCBI Taxonomy" id="2604423"/>
    <lineage>
        <taxon>Bacteria</taxon>
        <taxon>Bacillati</taxon>
        <taxon>Actinomycetota</taxon>
        <taxon>Actinomycetes</taxon>
        <taxon>Micrococcales</taxon>
        <taxon>Microbacteriaceae</taxon>
        <taxon>Agromyces</taxon>
    </lineage>
</organism>
<dbReference type="PANTHER" id="PTHR45947">
    <property type="entry name" value="SULFOQUINOVOSYL TRANSFERASE SQD2"/>
    <property type="match status" value="1"/>
</dbReference>
<sequence length="363" mass="40096">MTAPDDGTRRLRIAMVSNYLPSDSKMGVGYQAHELATELAERGHEVVMFSPSPPVKGARYGHRAVPLTGSLRTFRFALALREQDFAGFDVIHAHGDDYWLWRRRAPVHVRTMHGSCFEEALRIRGAKERLRMLLLGVTETLATLVADRTVLVSPGTRRWMPWVSTVVPNGVDVERFTTSGAKAERPTVLFVGTWGARKRGSMLAEAFVREVLPRVPDAELRMVTRDAPDALPVAVHALGRLDDADLVAEYGRAWVFCLPSTYEGFGIPYAEAMAAGLPVVATPNIGARFVTDDGRAGVLAQPGELGAVIADLLTDPRRRAALADAGSRRARAFDLRRVVDAYERIYDDGLARRGRRDRRRTPG</sequence>
<evidence type="ECO:0000256" key="2">
    <source>
        <dbReference type="ARBA" id="ARBA00022676"/>
    </source>
</evidence>
<dbReference type="AlphaFoldDB" id="A0A5S4V681"/>
<accession>A0A5S4V681</accession>
<proteinExistence type="predicted"/>
<feature type="domain" description="Glycosyltransferase subfamily 4-like N-terminal" evidence="4">
    <location>
        <begin position="27"/>
        <end position="175"/>
    </location>
</feature>
<dbReference type="CDD" id="cd03801">
    <property type="entry name" value="GT4_PimA-like"/>
    <property type="match status" value="1"/>
</dbReference>
<dbReference type="EMBL" id="VSSB01000001">
    <property type="protein sequence ID" value="TYL53648.1"/>
    <property type="molecule type" value="Genomic_DNA"/>
</dbReference>
<dbReference type="RefSeq" id="WP_148733113.1">
    <property type="nucleotide sequence ID" value="NZ_VSSB01000001.1"/>
</dbReference>